<proteinExistence type="predicted"/>
<protein>
    <submittedName>
        <fullName evidence="1">Uncharacterized protein</fullName>
    </submittedName>
</protein>
<dbReference type="EMBL" id="CYKH01000575">
    <property type="protein sequence ID" value="CUG06292.1"/>
    <property type="molecule type" value="Genomic_DNA"/>
</dbReference>
<sequence length="339" mass="36077">MWQPSPPLTSSSNTSSSSRVLVFGDSGVGKSLLLTQLSCLFNRGCADAPVDRLEPTIGYRVESVPIQKKKKITPPQSNPTNMSAAGQVASSGTQHKLHMIDLIEVGGNRSLVMGSGSRFQPLVGGSNVGSSASAVDAVMFVYDEQSPRSMSSLATWYRECVSAGVVQGCKAIALVGVISSTSPHHNTYDSPNSSSTNESSSVIHMEAAMSSSLSSGGSHHASESIIPFVKSLYNNPHQSLSQSLPSSSASSTLNVRSALIWFVRALLRVEHLFLFLCSCLLFGLGQTQVEFRQITPKEALAQVKSDARCVSTIEGLELGTSAQAFEDNAIELIHFLSHL</sequence>
<evidence type="ECO:0000313" key="2">
    <source>
        <dbReference type="Proteomes" id="UP000051952"/>
    </source>
</evidence>
<keyword evidence="2" id="KW-1185">Reference proteome</keyword>
<accession>A0A0S4IWK6</accession>
<dbReference type="OrthoDB" id="8954335at2759"/>
<dbReference type="InterPro" id="IPR025662">
    <property type="entry name" value="Sigma_54_int_dom_ATP-bd_1"/>
</dbReference>
<dbReference type="Gene3D" id="3.40.50.300">
    <property type="entry name" value="P-loop containing nucleotide triphosphate hydrolases"/>
    <property type="match status" value="1"/>
</dbReference>
<organism evidence="1 2">
    <name type="scientific">Bodo saltans</name>
    <name type="common">Flagellated protozoan</name>
    <dbReference type="NCBI Taxonomy" id="75058"/>
    <lineage>
        <taxon>Eukaryota</taxon>
        <taxon>Discoba</taxon>
        <taxon>Euglenozoa</taxon>
        <taxon>Kinetoplastea</taxon>
        <taxon>Metakinetoplastina</taxon>
        <taxon>Eubodonida</taxon>
        <taxon>Bodonidae</taxon>
        <taxon>Bodo</taxon>
    </lineage>
</organism>
<dbReference type="Proteomes" id="UP000051952">
    <property type="component" value="Unassembled WGS sequence"/>
</dbReference>
<dbReference type="SUPFAM" id="SSF52540">
    <property type="entry name" value="P-loop containing nucleoside triphosphate hydrolases"/>
    <property type="match status" value="1"/>
</dbReference>
<dbReference type="InterPro" id="IPR027417">
    <property type="entry name" value="P-loop_NTPase"/>
</dbReference>
<dbReference type="VEuPathDB" id="TriTrypDB:BSAL_72240"/>
<reference evidence="2" key="1">
    <citation type="submission" date="2015-09" db="EMBL/GenBank/DDBJ databases">
        <authorList>
            <consortium name="Pathogen Informatics"/>
        </authorList>
    </citation>
    <scope>NUCLEOTIDE SEQUENCE [LARGE SCALE GENOMIC DNA]</scope>
    <source>
        <strain evidence="2">Lake Konstanz</strain>
    </source>
</reference>
<dbReference type="OMA" id="VETTHIP"/>
<dbReference type="AlphaFoldDB" id="A0A0S4IWK6"/>
<dbReference type="PROSITE" id="PS00675">
    <property type="entry name" value="SIGMA54_INTERACT_1"/>
    <property type="match status" value="1"/>
</dbReference>
<name>A0A0S4IWK6_BODSA</name>
<evidence type="ECO:0000313" key="1">
    <source>
        <dbReference type="EMBL" id="CUG06292.1"/>
    </source>
</evidence>
<gene>
    <name evidence="1" type="ORF">BSAL_72240</name>
</gene>